<dbReference type="EMBL" id="DSMG01000049">
    <property type="protein sequence ID" value="HDX30688.1"/>
    <property type="molecule type" value="Genomic_DNA"/>
</dbReference>
<keyword evidence="1" id="KW-0812">Transmembrane</keyword>
<name>A0A7C1JVP2_9CHLR</name>
<keyword evidence="1" id="KW-1133">Transmembrane helix</keyword>
<dbReference type="PANTHER" id="PTHR40407">
    <property type="entry name" value="MEMBRANE PROTEIN-LIKE PROTEIN"/>
    <property type="match status" value="1"/>
</dbReference>
<feature type="transmembrane region" description="Helical" evidence="1">
    <location>
        <begin position="166"/>
        <end position="189"/>
    </location>
</feature>
<organism evidence="3">
    <name type="scientific">Caldilinea aerophila</name>
    <dbReference type="NCBI Taxonomy" id="133453"/>
    <lineage>
        <taxon>Bacteria</taxon>
        <taxon>Bacillati</taxon>
        <taxon>Chloroflexota</taxon>
        <taxon>Caldilineae</taxon>
        <taxon>Caldilineales</taxon>
        <taxon>Caldilineaceae</taxon>
        <taxon>Caldilinea</taxon>
    </lineage>
</organism>
<feature type="transmembrane region" description="Helical" evidence="1">
    <location>
        <begin position="287"/>
        <end position="305"/>
    </location>
</feature>
<feature type="transmembrane region" description="Helical" evidence="1">
    <location>
        <begin position="361"/>
        <end position="379"/>
    </location>
</feature>
<evidence type="ECO:0000313" key="3">
    <source>
        <dbReference type="EMBL" id="HDX30688.1"/>
    </source>
</evidence>
<keyword evidence="1" id="KW-0472">Membrane</keyword>
<feature type="transmembrane region" description="Helical" evidence="1">
    <location>
        <begin position="317"/>
        <end position="341"/>
    </location>
</feature>
<evidence type="ECO:0000259" key="2">
    <source>
        <dbReference type="Pfam" id="PF07786"/>
    </source>
</evidence>
<feature type="transmembrane region" description="Helical" evidence="1">
    <location>
        <begin position="142"/>
        <end position="159"/>
    </location>
</feature>
<feature type="transmembrane region" description="Helical" evidence="1">
    <location>
        <begin position="35"/>
        <end position="55"/>
    </location>
</feature>
<reference evidence="3" key="1">
    <citation type="journal article" date="2020" name="mSystems">
        <title>Genome- and Community-Level Interaction Insights into Carbon Utilization and Element Cycling Functions of Hydrothermarchaeota in Hydrothermal Sediment.</title>
        <authorList>
            <person name="Zhou Z."/>
            <person name="Liu Y."/>
            <person name="Xu W."/>
            <person name="Pan J."/>
            <person name="Luo Z.H."/>
            <person name="Li M."/>
        </authorList>
    </citation>
    <scope>NUCLEOTIDE SEQUENCE [LARGE SCALE GENOMIC DNA]</scope>
    <source>
        <strain evidence="3">SpSt-289</strain>
    </source>
</reference>
<feature type="domain" description="Heparan-alpha-glucosaminide N-acetyltransferase catalytic" evidence="2">
    <location>
        <begin position="29"/>
        <end position="236"/>
    </location>
</feature>
<protein>
    <recommendedName>
        <fullName evidence="2">Heparan-alpha-glucosaminide N-acetyltransferase catalytic domain-containing protein</fullName>
    </recommendedName>
</protein>
<comment type="caution">
    <text evidence="3">The sequence shown here is derived from an EMBL/GenBank/DDBJ whole genome shotgun (WGS) entry which is preliminary data.</text>
</comment>
<dbReference type="AlphaFoldDB" id="A0A7C1JVP2"/>
<accession>A0A7C1JVP2</accession>
<proteinExistence type="predicted"/>
<sequence>MAQSSTGSLRTVAHGAAQPVVAAQRVGARLLAIDALRGLAIVAMALDHAAASVLVSLQAESYGGLTPQLGNWPSWVLGLFTNIASPIFWFLAGVSMTLYAQGRLRKGDDNRTITQFFLIRAAVLAVLDLTIAWLVWRGGTPYTHVLLSIGVSIAIVSLLRLLPAQAVAAIGFVWLLLYQLALPGLSAHFNQSVNYWQAFFLYFSYETFPATEFSILGWGSLIALGSAFGTLVRRAWFLRWRNWVLIGAGLWALCVTLRLVGGFGDLWHYDTSLPLYYWLIMNKTPPSLTFLLFNLGIASWVYALFLARPRWFSMPFFAWLVTLGQVALFAFVVHLVIYGLLGRGVDLLPVAAPGVVKAVGVWLIGLAILVPLCTWYRSYRRGHPNTLLRYL</sequence>
<evidence type="ECO:0000256" key="1">
    <source>
        <dbReference type="SAM" id="Phobius"/>
    </source>
</evidence>
<feature type="transmembrane region" description="Helical" evidence="1">
    <location>
        <begin position="243"/>
        <end position="267"/>
    </location>
</feature>
<feature type="transmembrane region" description="Helical" evidence="1">
    <location>
        <begin position="117"/>
        <end position="136"/>
    </location>
</feature>
<dbReference type="InterPro" id="IPR012429">
    <property type="entry name" value="HGSNAT_cat"/>
</dbReference>
<feature type="transmembrane region" description="Helical" evidence="1">
    <location>
        <begin position="75"/>
        <end position="96"/>
    </location>
</feature>
<gene>
    <name evidence="3" type="ORF">ENQ20_04250</name>
</gene>
<feature type="transmembrane region" description="Helical" evidence="1">
    <location>
        <begin position="209"/>
        <end position="231"/>
    </location>
</feature>
<dbReference type="Pfam" id="PF07786">
    <property type="entry name" value="HGSNAT_cat"/>
    <property type="match status" value="1"/>
</dbReference>
<dbReference type="PANTHER" id="PTHR40407:SF1">
    <property type="entry name" value="HEPARAN-ALPHA-GLUCOSAMINIDE N-ACETYLTRANSFERASE CATALYTIC DOMAIN-CONTAINING PROTEIN"/>
    <property type="match status" value="1"/>
</dbReference>